<dbReference type="AlphaFoldDB" id="A0A2J6TBS0"/>
<evidence type="ECO:0000313" key="2">
    <source>
        <dbReference type="EMBL" id="PMD60418.1"/>
    </source>
</evidence>
<dbReference type="InParanoid" id="A0A2J6TBS0"/>
<dbReference type="Proteomes" id="UP000235371">
    <property type="component" value="Unassembled WGS sequence"/>
</dbReference>
<protein>
    <recommendedName>
        <fullName evidence="4">Resolvase HTH domain-containing protein</fullName>
    </recommendedName>
</protein>
<dbReference type="Gene3D" id="1.10.10.10">
    <property type="entry name" value="Winged helix-like DNA-binding domain superfamily/Winged helix DNA-binding domain"/>
    <property type="match status" value="1"/>
</dbReference>
<feature type="region of interest" description="Disordered" evidence="1">
    <location>
        <begin position="1"/>
        <end position="27"/>
    </location>
</feature>
<evidence type="ECO:0008006" key="4">
    <source>
        <dbReference type="Google" id="ProtNLM"/>
    </source>
</evidence>
<gene>
    <name evidence="2" type="ORF">K444DRAFT_392436</name>
</gene>
<organism evidence="2 3">
    <name type="scientific">Hyaloscypha bicolor E</name>
    <dbReference type="NCBI Taxonomy" id="1095630"/>
    <lineage>
        <taxon>Eukaryota</taxon>
        <taxon>Fungi</taxon>
        <taxon>Dikarya</taxon>
        <taxon>Ascomycota</taxon>
        <taxon>Pezizomycotina</taxon>
        <taxon>Leotiomycetes</taxon>
        <taxon>Helotiales</taxon>
        <taxon>Hyaloscyphaceae</taxon>
        <taxon>Hyaloscypha</taxon>
        <taxon>Hyaloscypha bicolor</taxon>
    </lineage>
</organism>
<reference evidence="2 3" key="1">
    <citation type="submission" date="2016-04" db="EMBL/GenBank/DDBJ databases">
        <title>A degradative enzymes factory behind the ericoid mycorrhizal symbiosis.</title>
        <authorList>
            <consortium name="DOE Joint Genome Institute"/>
            <person name="Martino E."/>
            <person name="Morin E."/>
            <person name="Grelet G."/>
            <person name="Kuo A."/>
            <person name="Kohler A."/>
            <person name="Daghino S."/>
            <person name="Barry K."/>
            <person name="Choi C."/>
            <person name="Cichocki N."/>
            <person name="Clum A."/>
            <person name="Copeland A."/>
            <person name="Hainaut M."/>
            <person name="Haridas S."/>
            <person name="Labutti K."/>
            <person name="Lindquist E."/>
            <person name="Lipzen A."/>
            <person name="Khouja H.-R."/>
            <person name="Murat C."/>
            <person name="Ohm R."/>
            <person name="Olson A."/>
            <person name="Spatafora J."/>
            <person name="Veneault-Fourrey C."/>
            <person name="Henrissat B."/>
            <person name="Grigoriev I."/>
            <person name="Martin F."/>
            <person name="Perotto S."/>
        </authorList>
    </citation>
    <scope>NUCLEOTIDE SEQUENCE [LARGE SCALE GENOMIC DNA]</scope>
    <source>
        <strain evidence="2 3">E</strain>
    </source>
</reference>
<name>A0A2J6TBS0_9HELO</name>
<accession>A0A2J6TBS0</accession>
<sequence length="58" mass="6252">MPPLRTPLRSISGNRPKGSEISPYMRGQVAGKASEGAKIAKIAKALKLTRSTVNYILQ</sequence>
<evidence type="ECO:0000256" key="1">
    <source>
        <dbReference type="SAM" id="MobiDB-lite"/>
    </source>
</evidence>
<evidence type="ECO:0000313" key="3">
    <source>
        <dbReference type="Proteomes" id="UP000235371"/>
    </source>
</evidence>
<keyword evidence="3" id="KW-1185">Reference proteome</keyword>
<dbReference type="EMBL" id="KZ613790">
    <property type="protein sequence ID" value="PMD60418.1"/>
    <property type="molecule type" value="Genomic_DNA"/>
</dbReference>
<dbReference type="InterPro" id="IPR036388">
    <property type="entry name" value="WH-like_DNA-bd_sf"/>
</dbReference>
<proteinExistence type="predicted"/>
<dbReference type="GeneID" id="36580535"/>
<dbReference type="RefSeq" id="XP_024737322.1">
    <property type="nucleotide sequence ID" value="XM_024872454.1"/>
</dbReference>